<dbReference type="GO" id="GO:0008270">
    <property type="term" value="F:zinc ion binding"/>
    <property type="evidence" value="ECO:0007669"/>
    <property type="project" value="InterPro"/>
</dbReference>
<proteinExistence type="predicted"/>
<dbReference type="Gene3D" id="2.170.270.10">
    <property type="entry name" value="SET domain"/>
    <property type="match status" value="1"/>
</dbReference>
<organism evidence="9 10">
    <name type="scientific">Centaurea solstitialis</name>
    <name type="common">yellow star-thistle</name>
    <dbReference type="NCBI Taxonomy" id="347529"/>
    <lineage>
        <taxon>Eukaryota</taxon>
        <taxon>Viridiplantae</taxon>
        <taxon>Streptophyta</taxon>
        <taxon>Embryophyta</taxon>
        <taxon>Tracheophyta</taxon>
        <taxon>Spermatophyta</taxon>
        <taxon>Magnoliopsida</taxon>
        <taxon>eudicotyledons</taxon>
        <taxon>Gunneridae</taxon>
        <taxon>Pentapetalae</taxon>
        <taxon>asterids</taxon>
        <taxon>campanulids</taxon>
        <taxon>Asterales</taxon>
        <taxon>Asteraceae</taxon>
        <taxon>Carduoideae</taxon>
        <taxon>Cardueae</taxon>
        <taxon>Centaureinae</taxon>
        <taxon>Centaurea</taxon>
    </lineage>
</organism>
<keyword evidence="7" id="KW-0539">Nucleus</keyword>
<name>A0AA38SSA0_9ASTR</name>
<dbReference type="GO" id="GO:0005694">
    <property type="term" value="C:chromosome"/>
    <property type="evidence" value="ECO:0007669"/>
    <property type="project" value="UniProtKB-SubCell"/>
</dbReference>
<dbReference type="InterPro" id="IPR007728">
    <property type="entry name" value="Pre-SET_dom"/>
</dbReference>
<dbReference type="SUPFAM" id="SSF82199">
    <property type="entry name" value="SET domain"/>
    <property type="match status" value="1"/>
</dbReference>
<dbReference type="Proteomes" id="UP001172457">
    <property type="component" value="Chromosome 5"/>
</dbReference>
<comment type="caution">
    <text evidence="9">The sequence shown here is derived from an EMBL/GenBank/DDBJ whole genome shotgun (WGS) entry which is preliminary data.</text>
</comment>
<dbReference type="Pfam" id="PF00856">
    <property type="entry name" value="SET"/>
    <property type="match status" value="1"/>
</dbReference>
<dbReference type="PANTHER" id="PTHR46450">
    <property type="entry name" value="INACTIVE HISTONE-LYSINE N-METHYLTRANSFERASE SUVR1-RELATED"/>
    <property type="match status" value="1"/>
</dbReference>
<dbReference type="SMART" id="SM00468">
    <property type="entry name" value="PreSET"/>
    <property type="match status" value="1"/>
</dbReference>
<accession>A0AA38SSA0</accession>
<dbReference type="InterPro" id="IPR001214">
    <property type="entry name" value="SET_dom"/>
</dbReference>
<evidence type="ECO:0000256" key="3">
    <source>
        <dbReference type="ARBA" id="ARBA00022454"/>
    </source>
</evidence>
<keyword evidence="4" id="KW-0808">Transferase</keyword>
<protein>
    <recommendedName>
        <fullName evidence="8">SET domain-containing protein</fullName>
    </recommendedName>
</protein>
<comment type="subcellular location">
    <subcellularLocation>
        <location evidence="2">Chromosome</location>
    </subcellularLocation>
    <subcellularLocation>
        <location evidence="1">Nucleus</location>
    </subcellularLocation>
</comment>
<dbReference type="PROSITE" id="PS50280">
    <property type="entry name" value="SET"/>
    <property type="match status" value="1"/>
</dbReference>
<dbReference type="PANTHER" id="PTHR46450:SF1">
    <property type="entry name" value="INACTIVE HISTONE-LYSINE N-METHYLTRANSFERASE SUVR1-RELATED"/>
    <property type="match status" value="1"/>
</dbReference>
<sequence>MHTKSWTRIFSVKKLMKDMCECFLDLGSGSTAELNATPPTDPSETHVNVDGSISTEVGFTAAAPEITKLPSTSIGNDPDKQIEQNGFANMESESLPVVSNNHSAADDAEDVAKGQESLKISLVNEVNSECPPSFNYIPRNAVFQNAYVNFSLARIGDDNCCPKCFGDCLTSLKLCLCALQSGGEFAYTTEGLVKEELMDECIKMNRDPEKRCLLYCKECPVERSKNDEILEPCKGHVERSFIKECWLKCGCNKQCGNRVVQRGIKHKLQVFMTAEGKGWGLRTLEDLPKGAFVCEYVGEVLTYSELYNRVSQSSNKNEYAHSMLLDADWGEETELKDEEALCLDATHYGNVARFINHRCYDPNLIEIPVEVENPDRHYYHLAFFTTRKVKAFEELTRDYGINFDDDDDDHLVKAFECKCGSRLCRSIKPSTSKCVLRIYIFFLFFASNL</sequence>
<evidence type="ECO:0000256" key="1">
    <source>
        <dbReference type="ARBA" id="ARBA00004123"/>
    </source>
</evidence>
<dbReference type="Pfam" id="PF05033">
    <property type="entry name" value="Pre-SET"/>
    <property type="match status" value="1"/>
</dbReference>
<evidence type="ECO:0000256" key="6">
    <source>
        <dbReference type="ARBA" id="ARBA00022833"/>
    </source>
</evidence>
<dbReference type="FunFam" id="2.170.270.10:FF:000046">
    <property type="entry name" value="SET-domain containing protein lysine methyltransferase family protein"/>
    <property type="match status" value="1"/>
</dbReference>
<dbReference type="EMBL" id="JARYMX010000005">
    <property type="protein sequence ID" value="KAJ9547919.1"/>
    <property type="molecule type" value="Genomic_DNA"/>
</dbReference>
<dbReference type="AlphaFoldDB" id="A0AA38SSA0"/>
<evidence type="ECO:0000256" key="5">
    <source>
        <dbReference type="ARBA" id="ARBA00022723"/>
    </source>
</evidence>
<evidence type="ECO:0000313" key="10">
    <source>
        <dbReference type="Proteomes" id="UP001172457"/>
    </source>
</evidence>
<gene>
    <name evidence="9" type="ORF">OSB04_020462</name>
</gene>
<dbReference type="InterPro" id="IPR025776">
    <property type="entry name" value="SUVR4/1/2"/>
</dbReference>
<dbReference type="SMART" id="SM00317">
    <property type="entry name" value="SET"/>
    <property type="match status" value="1"/>
</dbReference>
<keyword evidence="6" id="KW-0862">Zinc</keyword>
<keyword evidence="3" id="KW-0158">Chromosome</keyword>
<feature type="domain" description="SET" evidence="8">
    <location>
        <begin position="266"/>
        <end position="400"/>
    </location>
</feature>
<evidence type="ECO:0000259" key="8">
    <source>
        <dbReference type="PROSITE" id="PS50280"/>
    </source>
</evidence>
<evidence type="ECO:0000256" key="7">
    <source>
        <dbReference type="ARBA" id="ARBA00023242"/>
    </source>
</evidence>
<dbReference type="InterPro" id="IPR046341">
    <property type="entry name" value="SET_dom_sf"/>
</dbReference>
<evidence type="ECO:0000256" key="2">
    <source>
        <dbReference type="ARBA" id="ARBA00004286"/>
    </source>
</evidence>
<reference evidence="9" key="1">
    <citation type="submission" date="2023-03" db="EMBL/GenBank/DDBJ databases">
        <title>Chromosome-scale reference genome and RAD-based genetic map of yellow starthistle (Centaurea solstitialis) reveal putative structural variation and QTLs associated with invader traits.</title>
        <authorList>
            <person name="Reatini B."/>
            <person name="Cang F.A."/>
            <person name="Jiang Q."/>
            <person name="Mckibben M.T.W."/>
            <person name="Barker M.S."/>
            <person name="Rieseberg L.H."/>
            <person name="Dlugosch K.M."/>
        </authorList>
    </citation>
    <scope>NUCLEOTIDE SEQUENCE</scope>
    <source>
        <strain evidence="9">CAN-66</strain>
        <tissue evidence="9">Leaf</tissue>
    </source>
</reference>
<dbReference type="GO" id="GO:0042054">
    <property type="term" value="F:histone methyltransferase activity"/>
    <property type="evidence" value="ECO:0007669"/>
    <property type="project" value="InterPro"/>
</dbReference>
<evidence type="ECO:0000313" key="9">
    <source>
        <dbReference type="EMBL" id="KAJ9547919.1"/>
    </source>
</evidence>
<dbReference type="CDD" id="cd10538">
    <property type="entry name" value="SET_SETDB-like"/>
    <property type="match status" value="1"/>
</dbReference>
<keyword evidence="5" id="KW-0479">Metal-binding</keyword>
<dbReference type="PROSITE" id="PS51580">
    <property type="entry name" value="SAM_MT43_3"/>
    <property type="match status" value="1"/>
</dbReference>
<dbReference type="GO" id="GO:0005634">
    <property type="term" value="C:nucleus"/>
    <property type="evidence" value="ECO:0007669"/>
    <property type="project" value="UniProtKB-SubCell"/>
</dbReference>
<evidence type="ECO:0000256" key="4">
    <source>
        <dbReference type="ARBA" id="ARBA00022679"/>
    </source>
</evidence>
<keyword evidence="10" id="KW-1185">Reference proteome</keyword>